<dbReference type="Proteomes" id="UP001365542">
    <property type="component" value="Unassembled WGS sequence"/>
</dbReference>
<evidence type="ECO:0000256" key="1">
    <source>
        <dbReference type="SAM" id="Phobius"/>
    </source>
</evidence>
<name>A0AAV9XNN6_9PEZI</name>
<gene>
    <name evidence="2" type="ORF">TWF694_000433</name>
</gene>
<keyword evidence="1" id="KW-1133">Transmembrane helix</keyword>
<dbReference type="AlphaFoldDB" id="A0AAV9XNN6"/>
<reference evidence="2 3" key="1">
    <citation type="submission" date="2019-10" db="EMBL/GenBank/DDBJ databases">
        <authorList>
            <person name="Palmer J.M."/>
        </authorList>
    </citation>
    <scope>NUCLEOTIDE SEQUENCE [LARGE SCALE GENOMIC DNA]</scope>
    <source>
        <strain evidence="2 3">TWF694</strain>
    </source>
</reference>
<proteinExistence type="predicted"/>
<organism evidence="2 3">
    <name type="scientific">Orbilia ellipsospora</name>
    <dbReference type="NCBI Taxonomy" id="2528407"/>
    <lineage>
        <taxon>Eukaryota</taxon>
        <taxon>Fungi</taxon>
        <taxon>Dikarya</taxon>
        <taxon>Ascomycota</taxon>
        <taxon>Pezizomycotina</taxon>
        <taxon>Orbiliomycetes</taxon>
        <taxon>Orbiliales</taxon>
        <taxon>Orbiliaceae</taxon>
        <taxon>Orbilia</taxon>
    </lineage>
</organism>
<dbReference type="PANTHER" id="PTHR36205:SF2">
    <property type="entry name" value="MAJOR FACILITATOR SUPERFAMILY TRANSPORTER"/>
    <property type="match status" value="1"/>
</dbReference>
<dbReference type="PANTHER" id="PTHR36205">
    <property type="entry name" value="CHROMOSOME 19, WHOLE GENOME SHOTGUN SEQUENCE"/>
    <property type="match status" value="1"/>
</dbReference>
<comment type="caution">
    <text evidence="2">The sequence shown here is derived from an EMBL/GenBank/DDBJ whole genome shotgun (WGS) entry which is preliminary data.</text>
</comment>
<evidence type="ECO:0000313" key="2">
    <source>
        <dbReference type="EMBL" id="KAK6543698.1"/>
    </source>
</evidence>
<dbReference type="EMBL" id="JAVHJO010000001">
    <property type="protein sequence ID" value="KAK6543698.1"/>
    <property type="molecule type" value="Genomic_DNA"/>
</dbReference>
<keyword evidence="1" id="KW-0812">Transmembrane</keyword>
<evidence type="ECO:0000313" key="3">
    <source>
        <dbReference type="Proteomes" id="UP001365542"/>
    </source>
</evidence>
<sequence length="803" mass="92641">MSTIGRLQRYVGALRPPIHITISSPTDNDYQELKSDSIFSRSPSPRSSFDDYPPFLPSPVSRTGSNDFSDTSDLVWLKLKIRNRTIFGFAYPRIFPRNSKWGQKVYNQYTQRKRRCTRRQCLIFTVLMILLAILIPIGIIQKRRAWKELEKTRGWGWGLPGMDANGDPIWEFTFEHMKFNYGGIKELVPKSENIPEFPYTSTITGKPTSISYTGTFNPSPTPTAFRPYPDRDAEARQGIYTGEYVTCRGYDGNYLDPQNPPSKAYNGIPWQHANEVLGDSNVLGLDNTVCWEREALLTPYGFGDNSTVELKDDWKNTTSLDFSKVDWGQLQEECVFRNRGRFNPSPTTVTGKVPIWTAPPGWQKPDFLRKQNEEDAQAKAKEIIATANNKRDLSSSNTTLPKYRSRTAVVLRSWDTFKFMPDDIINLRRLITELTLFSGGEYQVHVLVDVKNFDIPIWTDDQTYQETIDKVVPAEFRGIVELSNEPMMAAQYWGAGWHDSYKSLFMPLQIFSRNHPEYDYIWQWEMDMRYIGNHYHFLESLVQFAKKQPRRELWERNARHYIPSLHGSWEQFSQKIADLYTEPNSTVWGPVLPKDVLPIEPPMPPTANAEDDNYEWGVGEEADLITLLPLFDPVNGTWTLRNDCRAYHEPVPTMPRRSAIITASRLSKGLLWRMHEENAKRKHTCASEMWPATTALHHGLKAVYAPHPIWFEKDWQNMTYVEGVFNGGTKGVSVKESVFGAMEHNFSGTTWFFNARYARMMYRRWLGYEDNGGGREADKVHGNMCVNGVLLHPIKEVTPHNEH</sequence>
<accession>A0AAV9XNN6</accession>
<dbReference type="Pfam" id="PF11885">
    <property type="entry name" value="DUF3405"/>
    <property type="match status" value="1"/>
</dbReference>
<dbReference type="InterPro" id="IPR021822">
    <property type="entry name" value="DUF3405"/>
</dbReference>
<protein>
    <submittedName>
        <fullName evidence="2">Uncharacterized protein</fullName>
    </submittedName>
</protein>
<feature type="transmembrane region" description="Helical" evidence="1">
    <location>
        <begin position="121"/>
        <end position="140"/>
    </location>
</feature>
<keyword evidence="3" id="KW-1185">Reference proteome</keyword>
<keyword evidence="1" id="KW-0472">Membrane</keyword>